<dbReference type="InterPro" id="IPR025847">
    <property type="entry name" value="MEDS_domain"/>
</dbReference>
<dbReference type="RefSeq" id="WP_387988132.1">
    <property type="nucleotide sequence ID" value="NZ_JBHSGR010000007.1"/>
</dbReference>
<evidence type="ECO:0000259" key="1">
    <source>
        <dbReference type="Pfam" id="PF13581"/>
    </source>
</evidence>
<comment type="caution">
    <text evidence="3">The sequence shown here is derived from an EMBL/GenBank/DDBJ whole genome shotgun (WGS) entry which is preliminary data.</text>
</comment>
<sequence>MTWLHPTGDWDGTGLAHEGFVFSSDAELVERVVPFVLEGFRRDEPVLVVAGERVRSLLAGQLGTDLGRLAVFAAAETWWRGGHGTLQAYDRDLRALRAEAPSWRLAAEPVWLAREDGREWSRFEAVANRCYDTMPYYSLCLHDAQRLPADVLAAVARTHPLTWDGAAPAPQPAYEDPACFLHRAQPAWTPRPEAAPVLPVTSPGQGRRALSVLLPAGRRARLGDVVLAAHELLVNALGAAPFAELSTWTDGDAFVVEVADAGPGLADATLGYVPPDPADGARGMWLAWSLADDAAVCTGPAGTTVRLFFRA</sequence>
<dbReference type="EMBL" id="JBHSGR010000007">
    <property type="protein sequence ID" value="MFC4693413.1"/>
    <property type="molecule type" value="Genomic_DNA"/>
</dbReference>
<evidence type="ECO:0000313" key="3">
    <source>
        <dbReference type="EMBL" id="MFC4693413.1"/>
    </source>
</evidence>
<evidence type="ECO:0000313" key="4">
    <source>
        <dbReference type="Proteomes" id="UP001596025"/>
    </source>
</evidence>
<accession>A0ABV9LGX9</accession>
<dbReference type="Pfam" id="PF14417">
    <property type="entry name" value="MEDS"/>
    <property type="match status" value="1"/>
</dbReference>
<organism evidence="3 4">
    <name type="scientific">Geodermatophilus arenarius</name>
    <dbReference type="NCBI Taxonomy" id="1137990"/>
    <lineage>
        <taxon>Bacteria</taxon>
        <taxon>Bacillati</taxon>
        <taxon>Actinomycetota</taxon>
        <taxon>Actinomycetes</taxon>
        <taxon>Geodermatophilales</taxon>
        <taxon>Geodermatophilaceae</taxon>
        <taxon>Geodermatophilus</taxon>
    </lineage>
</organism>
<proteinExistence type="predicted"/>
<dbReference type="CDD" id="cd16936">
    <property type="entry name" value="HATPase_RsbW-like"/>
    <property type="match status" value="1"/>
</dbReference>
<dbReference type="InterPro" id="IPR003594">
    <property type="entry name" value="HATPase_dom"/>
</dbReference>
<dbReference type="Gene3D" id="3.30.565.10">
    <property type="entry name" value="Histidine kinase-like ATPase, C-terminal domain"/>
    <property type="match status" value="1"/>
</dbReference>
<dbReference type="NCBIfam" id="NF041045">
    <property type="entry name" value="RsbA_anti_sig"/>
    <property type="match status" value="1"/>
</dbReference>
<protein>
    <submittedName>
        <fullName evidence="3">Anti-sigma factor RsbA family regulatory protein</fullName>
    </submittedName>
</protein>
<evidence type="ECO:0000259" key="2">
    <source>
        <dbReference type="Pfam" id="PF14417"/>
    </source>
</evidence>
<feature type="domain" description="MEDS" evidence="2">
    <location>
        <begin position="17"/>
        <end position="160"/>
    </location>
</feature>
<dbReference type="InterPro" id="IPR047718">
    <property type="entry name" value="RsbA-like_anti_sig"/>
</dbReference>
<reference evidence="4" key="1">
    <citation type="journal article" date="2019" name="Int. J. Syst. Evol. Microbiol.">
        <title>The Global Catalogue of Microorganisms (GCM) 10K type strain sequencing project: providing services to taxonomists for standard genome sequencing and annotation.</title>
        <authorList>
            <consortium name="The Broad Institute Genomics Platform"/>
            <consortium name="The Broad Institute Genome Sequencing Center for Infectious Disease"/>
            <person name="Wu L."/>
            <person name="Ma J."/>
        </authorList>
    </citation>
    <scope>NUCLEOTIDE SEQUENCE [LARGE SCALE GENOMIC DNA]</scope>
    <source>
        <strain evidence="4">CCUG 62763</strain>
    </source>
</reference>
<dbReference type="InterPro" id="IPR036890">
    <property type="entry name" value="HATPase_C_sf"/>
</dbReference>
<feature type="domain" description="Histidine kinase/HSP90-like ATPase" evidence="1">
    <location>
        <begin position="220"/>
        <end position="307"/>
    </location>
</feature>
<dbReference type="Pfam" id="PF13581">
    <property type="entry name" value="HATPase_c_2"/>
    <property type="match status" value="1"/>
</dbReference>
<name>A0ABV9LGX9_9ACTN</name>
<gene>
    <name evidence="3" type="ORF">ACFO3M_08450</name>
</gene>
<keyword evidence="4" id="KW-1185">Reference proteome</keyword>
<dbReference type="Proteomes" id="UP001596025">
    <property type="component" value="Unassembled WGS sequence"/>
</dbReference>